<sequence>MKSSSFFIEKANEYIAEIDRLTASYIPASSVREKPGHQELSDEISDLKLKIKLLFFEFEHGHLFVEKVTRASPGNGNINQVNDHLLVIFRRYLNLFIEHLQLYRE</sequence>
<gene>
    <name evidence="1" type="ORF">CLV60_1324</name>
</gene>
<comment type="caution">
    <text evidence="1">The sequence shown here is derived from an EMBL/GenBank/DDBJ whole genome shotgun (WGS) entry which is preliminary data.</text>
</comment>
<proteinExistence type="predicted"/>
<name>A0A2P8F925_9BACT</name>
<reference evidence="1 2" key="1">
    <citation type="submission" date="2018-03" db="EMBL/GenBank/DDBJ databases">
        <title>Genomic Encyclopedia of Archaeal and Bacterial Type Strains, Phase II (KMG-II): from individual species to whole genera.</title>
        <authorList>
            <person name="Goeker M."/>
        </authorList>
    </citation>
    <scope>NUCLEOTIDE SEQUENCE [LARGE SCALE GENOMIC DNA]</scope>
    <source>
        <strain evidence="1 2">DSM 29057</strain>
    </source>
</reference>
<evidence type="ECO:0000313" key="2">
    <source>
        <dbReference type="Proteomes" id="UP000241964"/>
    </source>
</evidence>
<protein>
    <submittedName>
        <fullName evidence="1">Uncharacterized protein</fullName>
    </submittedName>
</protein>
<accession>A0A2P8F925</accession>
<evidence type="ECO:0000313" key="1">
    <source>
        <dbReference type="EMBL" id="PSL18224.1"/>
    </source>
</evidence>
<dbReference type="Proteomes" id="UP000241964">
    <property type="component" value="Unassembled WGS sequence"/>
</dbReference>
<dbReference type="AlphaFoldDB" id="A0A2P8F925"/>
<organism evidence="1 2">
    <name type="scientific">Dyadobacter jiangsuensis</name>
    <dbReference type="NCBI Taxonomy" id="1591085"/>
    <lineage>
        <taxon>Bacteria</taxon>
        <taxon>Pseudomonadati</taxon>
        <taxon>Bacteroidota</taxon>
        <taxon>Cytophagia</taxon>
        <taxon>Cytophagales</taxon>
        <taxon>Spirosomataceae</taxon>
        <taxon>Dyadobacter</taxon>
    </lineage>
</organism>
<keyword evidence="2" id="KW-1185">Reference proteome</keyword>
<dbReference type="EMBL" id="PYAS01000032">
    <property type="protein sequence ID" value="PSL18224.1"/>
    <property type="molecule type" value="Genomic_DNA"/>
</dbReference>
<dbReference type="OrthoDB" id="9930048at2"/>
<dbReference type="RefSeq" id="WP_106599747.1">
    <property type="nucleotide sequence ID" value="NZ_PYAS01000032.1"/>
</dbReference>